<dbReference type="Gene3D" id="3.30.2410.10">
    <property type="entry name" value="Hect, E3 ligase catalytic domain"/>
    <property type="match status" value="1"/>
</dbReference>
<protein>
    <recommendedName>
        <fullName evidence="3">HECT-type E3 ubiquitin transferase</fullName>
        <ecNumber evidence="3">2.3.2.26</ecNumber>
    </recommendedName>
</protein>
<name>A0A813I8Z4_POLGL</name>
<dbReference type="Gene3D" id="3.30.2160.10">
    <property type="entry name" value="Hect, E3 ligase catalytic domain"/>
    <property type="match status" value="2"/>
</dbReference>
<dbReference type="EC" id="2.3.2.26" evidence="3"/>
<evidence type="ECO:0000256" key="4">
    <source>
        <dbReference type="ARBA" id="ARBA00022679"/>
    </source>
</evidence>
<evidence type="ECO:0000256" key="5">
    <source>
        <dbReference type="ARBA" id="ARBA00022786"/>
    </source>
</evidence>
<evidence type="ECO:0000256" key="3">
    <source>
        <dbReference type="ARBA" id="ARBA00012485"/>
    </source>
</evidence>
<feature type="active site" description="Glycyl thioester intermediate" evidence="6">
    <location>
        <position position="352"/>
    </location>
</feature>
<comment type="catalytic activity">
    <reaction evidence="1">
        <text>S-ubiquitinyl-[E2 ubiquitin-conjugating enzyme]-L-cysteine + [acceptor protein]-L-lysine = [E2 ubiquitin-conjugating enzyme]-L-cysteine + N(6)-ubiquitinyl-[acceptor protein]-L-lysine.</text>
        <dbReference type="EC" id="2.3.2.26"/>
    </reaction>
</comment>
<reference evidence="9" key="1">
    <citation type="submission" date="2021-02" db="EMBL/GenBank/DDBJ databases">
        <authorList>
            <person name="Dougan E. K."/>
            <person name="Rhodes N."/>
            <person name="Thang M."/>
            <person name="Chan C."/>
        </authorList>
    </citation>
    <scope>NUCLEOTIDE SEQUENCE</scope>
</reference>
<dbReference type="SMART" id="SM00119">
    <property type="entry name" value="HECTc"/>
    <property type="match status" value="1"/>
</dbReference>
<dbReference type="EMBL" id="CAJNNW010004351">
    <property type="protein sequence ID" value="CAE8646343.1"/>
    <property type="molecule type" value="Genomic_DNA"/>
</dbReference>
<dbReference type="AlphaFoldDB" id="A0A813I8Z4"/>
<dbReference type="InterPro" id="IPR035983">
    <property type="entry name" value="Hect_E3_ubiquitin_ligase"/>
</dbReference>
<evidence type="ECO:0000256" key="7">
    <source>
        <dbReference type="SAM" id="MobiDB-lite"/>
    </source>
</evidence>
<evidence type="ECO:0000256" key="1">
    <source>
        <dbReference type="ARBA" id="ARBA00000885"/>
    </source>
</evidence>
<feature type="domain" description="HECT" evidence="8">
    <location>
        <begin position="1"/>
        <end position="389"/>
    </location>
</feature>
<evidence type="ECO:0000256" key="2">
    <source>
        <dbReference type="ARBA" id="ARBA00004906"/>
    </source>
</evidence>
<dbReference type="Proteomes" id="UP000626109">
    <property type="component" value="Unassembled WGS sequence"/>
</dbReference>
<dbReference type="Gene3D" id="3.90.1750.10">
    <property type="entry name" value="Hect, E3 ligase catalytic domains"/>
    <property type="match status" value="2"/>
</dbReference>
<dbReference type="PANTHER" id="PTHR11254:SF440">
    <property type="entry name" value="E3 UBIQUITIN-PROTEIN LIGASE NEDD-4"/>
    <property type="match status" value="1"/>
</dbReference>
<organism evidence="9 10">
    <name type="scientific">Polarella glacialis</name>
    <name type="common">Dinoflagellate</name>
    <dbReference type="NCBI Taxonomy" id="89957"/>
    <lineage>
        <taxon>Eukaryota</taxon>
        <taxon>Sar</taxon>
        <taxon>Alveolata</taxon>
        <taxon>Dinophyceae</taxon>
        <taxon>Suessiales</taxon>
        <taxon>Suessiaceae</taxon>
        <taxon>Polarella</taxon>
    </lineage>
</organism>
<keyword evidence="4" id="KW-0808">Transferase</keyword>
<comment type="pathway">
    <text evidence="2">Protein modification; protein ubiquitination.</text>
</comment>
<evidence type="ECO:0000256" key="6">
    <source>
        <dbReference type="PROSITE-ProRule" id="PRU00104"/>
    </source>
</evidence>
<dbReference type="PANTHER" id="PTHR11254">
    <property type="entry name" value="HECT DOMAIN UBIQUITIN-PROTEIN LIGASE"/>
    <property type="match status" value="1"/>
</dbReference>
<evidence type="ECO:0000313" key="10">
    <source>
        <dbReference type="Proteomes" id="UP000626109"/>
    </source>
</evidence>
<dbReference type="Pfam" id="PF00632">
    <property type="entry name" value="HECT"/>
    <property type="match status" value="1"/>
</dbReference>
<feature type="region of interest" description="Disordered" evidence="7">
    <location>
        <begin position="383"/>
        <end position="402"/>
    </location>
</feature>
<dbReference type="InterPro" id="IPR050409">
    <property type="entry name" value="E3_ubiq-protein_ligase"/>
</dbReference>
<gene>
    <name evidence="9" type="ORF">PGLA2088_LOCUS4723</name>
</gene>
<proteinExistence type="predicted"/>
<dbReference type="PROSITE" id="PS50237">
    <property type="entry name" value="HECT"/>
    <property type="match status" value="1"/>
</dbReference>
<comment type="caution">
    <text evidence="9">The sequence shown here is derived from an EMBL/GenBank/DDBJ whole genome shotgun (WGS) entry which is preliminary data.</text>
</comment>
<dbReference type="SUPFAM" id="SSF56204">
    <property type="entry name" value="Hect, E3 ligase catalytic domain"/>
    <property type="match status" value="1"/>
</dbReference>
<accession>A0A813I8Z4</accession>
<dbReference type="GO" id="GO:0061630">
    <property type="term" value="F:ubiquitin protein ligase activity"/>
    <property type="evidence" value="ECO:0007669"/>
    <property type="project" value="UniProtKB-EC"/>
</dbReference>
<dbReference type="InterPro" id="IPR000569">
    <property type="entry name" value="HECT_dom"/>
</dbReference>
<evidence type="ECO:0000313" key="9">
    <source>
        <dbReference type="EMBL" id="CAE8646343.1"/>
    </source>
</evidence>
<keyword evidence="5 6" id="KW-0833">Ubl conjugation pathway</keyword>
<evidence type="ECO:0000259" key="8">
    <source>
        <dbReference type="PROSITE" id="PS50237"/>
    </source>
</evidence>
<sequence length="402" mass="44002">MDLLAQKAFLPPANALLVSYDNGVTFMPNPAAPFLNPQWQGDFELLGRLLGLALWHQVTLDLPIHPYVCELLLQDGGPCPSSTLEEDAEQMQKIDEQLHKHKVCWLLSHDISALGYDMPFTDVLIGEDMAAVAEHEVSSLTDALPVDFESFGQPLLEVVSPEDVLPGDRKAAEPLLLRARCAARAEVELVPGGSSKVVTQANKKEFVAALLEWRLRGSLKKPIDAMLRGLRAAIPSSVLLEARKMLTPMEVHGLLAGSRDITSEDWERNTRTVGGLQPSNQEVRWFWQIVHSWAAEGRQDRLQDLLQFATGSRRVPVGGFAQLVGFNGGKHLFTLAKGSHLTSKSLPTSHACICTLDLPPWECFEDAQKKLLAATEAGRSRFDEGLATRGGGGDTANPRPAD</sequence>